<sequence>MRTGTSWLRLLRANVCFPYGMKGAIYVTTVNRYTPSAGSGFAEATVAWSSRREGKLLDGSSHQ</sequence>
<accession>A0A5Q4Z1P4</accession>
<keyword evidence="2" id="KW-1185">Reference proteome</keyword>
<protein>
    <submittedName>
        <fullName evidence="1">Uncharacterized protein</fullName>
    </submittedName>
</protein>
<proteinExistence type="predicted"/>
<name>A0A5Q4Z1P4_9BURK</name>
<evidence type="ECO:0000313" key="2">
    <source>
        <dbReference type="Proteomes" id="UP000325811"/>
    </source>
</evidence>
<evidence type="ECO:0000313" key="1">
    <source>
        <dbReference type="EMBL" id="VVD27262.1"/>
    </source>
</evidence>
<reference evidence="1 2" key="1">
    <citation type="submission" date="2019-08" db="EMBL/GenBank/DDBJ databases">
        <authorList>
            <person name="Herpell B J."/>
        </authorList>
    </citation>
    <scope>NUCLEOTIDE SEQUENCE [LARGE SCALE GENOMIC DNA]</scope>
    <source>
        <strain evidence="2">Msb3</strain>
    </source>
</reference>
<dbReference type="Proteomes" id="UP000325811">
    <property type="component" value="Chromosome I"/>
</dbReference>
<dbReference type="AlphaFoldDB" id="A0A5Q4Z1P4"/>
<organism evidence="1 2">
    <name type="scientific">Paraburkholderia dioscoreae</name>
    <dbReference type="NCBI Taxonomy" id="2604047"/>
    <lineage>
        <taxon>Bacteria</taxon>
        <taxon>Pseudomonadati</taxon>
        <taxon>Pseudomonadota</taxon>
        <taxon>Betaproteobacteria</taxon>
        <taxon>Burkholderiales</taxon>
        <taxon>Burkholderiaceae</taxon>
        <taxon>Paraburkholderia</taxon>
    </lineage>
</organism>
<dbReference type="KEGG" id="pdio:PDMSB3_0800"/>
<dbReference type="EMBL" id="LR699553">
    <property type="protein sequence ID" value="VVD27262.1"/>
    <property type="molecule type" value="Genomic_DNA"/>
</dbReference>
<gene>
    <name evidence="1" type="ORF">PDMSB3_0800</name>
</gene>